<gene>
    <name evidence="8" type="ORF">RM53_10350</name>
</gene>
<dbReference type="PANTHER" id="PTHR45766">
    <property type="entry name" value="DNA ANNEALING HELICASE AND ENDONUCLEASE ZRANB3 FAMILY MEMBER"/>
    <property type="match status" value="1"/>
</dbReference>
<name>A0A0B4C7G5_9CAUL</name>
<dbReference type="STRING" id="172043.RM53_10350"/>
<dbReference type="CDD" id="cd18011">
    <property type="entry name" value="DEXDc_RapA"/>
    <property type="match status" value="1"/>
</dbReference>
<dbReference type="InterPro" id="IPR001650">
    <property type="entry name" value="Helicase_C-like"/>
</dbReference>
<keyword evidence="5" id="KW-0175">Coiled coil</keyword>
<keyword evidence="2" id="KW-0378">Hydrolase</keyword>
<dbReference type="PANTHER" id="PTHR45766:SF6">
    <property type="entry name" value="SWI_SNF-RELATED MATRIX-ASSOCIATED ACTIN-DEPENDENT REGULATOR OF CHROMATIN SUBFAMILY A-LIKE PROTEIN 1"/>
    <property type="match status" value="1"/>
</dbReference>
<dbReference type="InterPro" id="IPR038718">
    <property type="entry name" value="SNF2-like_sf"/>
</dbReference>
<dbReference type="PROSITE" id="PS51194">
    <property type="entry name" value="HELICASE_CTER"/>
    <property type="match status" value="1"/>
</dbReference>
<dbReference type="GO" id="GO:0016787">
    <property type="term" value="F:hydrolase activity"/>
    <property type="evidence" value="ECO:0007669"/>
    <property type="project" value="UniProtKB-KW"/>
</dbReference>
<evidence type="ECO:0000313" key="9">
    <source>
        <dbReference type="Proteomes" id="UP000031166"/>
    </source>
</evidence>
<dbReference type="EMBL" id="JWSY01000018">
    <property type="protein sequence ID" value="KIC56989.1"/>
    <property type="molecule type" value="Genomic_DNA"/>
</dbReference>
<dbReference type="RefSeq" id="WP_039246528.1">
    <property type="nucleotide sequence ID" value="NZ_JWSY01000018.1"/>
</dbReference>
<dbReference type="InterPro" id="IPR049730">
    <property type="entry name" value="SNF2/RAD54-like_C"/>
</dbReference>
<dbReference type="Pfam" id="PF13020">
    <property type="entry name" value="NOV_C"/>
    <property type="match status" value="1"/>
</dbReference>
<evidence type="ECO:0000259" key="6">
    <source>
        <dbReference type="PROSITE" id="PS51192"/>
    </source>
</evidence>
<dbReference type="SUPFAM" id="SSF52540">
    <property type="entry name" value="P-loop containing nucleoside triphosphate hydrolases"/>
    <property type="match status" value="2"/>
</dbReference>
<dbReference type="InterPro" id="IPR057342">
    <property type="entry name" value="DEXDc_RapA"/>
</dbReference>
<feature type="domain" description="Helicase C-terminal" evidence="7">
    <location>
        <begin position="498"/>
        <end position="639"/>
    </location>
</feature>
<protein>
    <submittedName>
        <fullName evidence="8">RNA helicase</fullName>
    </submittedName>
</protein>
<dbReference type="Pfam" id="PF00271">
    <property type="entry name" value="Helicase_C"/>
    <property type="match status" value="1"/>
</dbReference>
<reference evidence="8 9" key="1">
    <citation type="submission" date="2014-12" db="EMBL/GenBank/DDBJ databases">
        <title>Genome sequencing of Brevundimonas nasdae TPW30.</title>
        <authorList>
            <person name="Tan P.W."/>
            <person name="Chan K.-G."/>
        </authorList>
    </citation>
    <scope>NUCLEOTIDE SEQUENCE [LARGE SCALE GENOMIC DNA]</scope>
    <source>
        <strain evidence="8 9">TPW30</strain>
    </source>
</reference>
<dbReference type="SMART" id="SM00487">
    <property type="entry name" value="DEXDc"/>
    <property type="match status" value="1"/>
</dbReference>
<evidence type="ECO:0000256" key="2">
    <source>
        <dbReference type="ARBA" id="ARBA00022801"/>
    </source>
</evidence>
<dbReference type="Pfam" id="PF00176">
    <property type="entry name" value="SNF2-rel_dom"/>
    <property type="match status" value="1"/>
</dbReference>
<feature type="domain" description="Helicase ATP-binding" evidence="6">
    <location>
        <begin position="115"/>
        <end position="288"/>
    </location>
</feature>
<dbReference type="CDD" id="cd18793">
    <property type="entry name" value="SF2_C_SNF"/>
    <property type="match status" value="1"/>
</dbReference>
<evidence type="ECO:0000256" key="4">
    <source>
        <dbReference type="ARBA" id="ARBA00022840"/>
    </source>
</evidence>
<keyword evidence="1" id="KW-0547">Nucleotide-binding</keyword>
<comment type="caution">
    <text evidence="8">The sequence shown here is derived from an EMBL/GenBank/DDBJ whole genome shotgun (WGS) entry which is preliminary data.</text>
</comment>
<keyword evidence="3 8" id="KW-0347">Helicase</keyword>
<accession>A0A0B4C7G5</accession>
<dbReference type="Gene3D" id="3.40.50.10810">
    <property type="entry name" value="Tandem AAA-ATPase domain"/>
    <property type="match status" value="1"/>
</dbReference>
<dbReference type="InterPro" id="IPR000330">
    <property type="entry name" value="SNF2_N"/>
</dbReference>
<dbReference type="InterPro" id="IPR024975">
    <property type="entry name" value="NOV_C"/>
</dbReference>
<dbReference type="SMART" id="SM00490">
    <property type="entry name" value="HELICc"/>
    <property type="match status" value="1"/>
</dbReference>
<evidence type="ECO:0000313" key="8">
    <source>
        <dbReference type="EMBL" id="KIC56989.1"/>
    </source>
</evidence>
<dbReference type="InterPro" id="IPR027417">
    <property type="entry name" value="P-loop_NTPase"/>
</dbReference>
<evidence type="ECO:0000259" key="7">
    <source>
        <dbReference type="PROSITE" id="PS51194"/>
    </source>
</evidence>
<evidence type="ECO:0000256" key="1">
    <source>
        <dbReference type="ARBA" id="ARBA00022741"/>
    </source>
</evidence>
<organism evidence="8 9">
    <name type="scientific">Brevundimonas nasdae</name>
    <dbReference type="NCBI Taxonomy" id="172043"/>
    <lineage>
        <taxon>Bacteria</taxon>
        <taxon>Pseudomonadati</taxon>
        <taxon>Pseudomonadota</taxon>
        <taxon>Alphaproteobacteria</taxon>
        <taxon>Caulobacterales</taxon>
        <taxon>Caulobacteraceae</taxon>
        <taxon>Brevundimonas</taxon>
    </lineage>
</organism>
<dbReference type="GO" id="GO:0004386">
    <property type="term" value="F:helicase activity"/>
    <property type="evidence" value="ECO:0007669"/>
    <property type="project" value="UniProtKB-KW"/>
</dbReference>
<keyword evidence="4" id="KW-0067">ATP-binding</keyword>
<sequence length="1164" mass="130493">MITLEELKPGARVRGLVGNDIAEIVSVTWFGDQAVDLVFRANGKVDQRVVFRSEEAELEASALGRAFSFDGDGDTLRLASEALRIRLAHLFDPYLAVHASSIEALPHQITAVYGEMLPRQPLRFLLADDPGAGKTIMAGLLIKELIIRGDLERCLIVAPGSLVEQWQDELKEKFGLDFRIVTRDQIEASLTGNPFVDHGRLILRLDMAARSDELKAKFEVSPEWDLVICDEAHRMSASYFGNEVKETQRHRLGKLLGSRTRNLLLMSATPHNGKEADFQLFMGLLDGDRFEGKPREGVHKADVSDMMRRLTKEELYRFDGTPLFPERRAYTATFQLSPEEASLYSAVTDYVRNEMNRADRVGDDKRRINVGFALQILQRRLASSPAAIHKSLQRRLERLETRLGEERLGRTGEARIAAMPTLSLDPDDLDEATGEEVEAAEEAVLDQATAAQTIAELETEIAMLRDLTAQALAVRRSGKDAKWRELDSILDHELMFDPATQARRKIIIFTEPKDTLEYLAEKVRTRLGSPEAVAVIHGGVAREQRRAAIAAFNDDPAVRVLIANDAAGEGVNLQRGAHLMVNYDLPWNPNRLEQRFGRIHRIGQTEVCHLWNLVAAETREGEVYRRLLDKIEEARAALGGRVYDVLGELFEGRSLKDLLVEAIRDGERPEIKAKLFQAVDNAVDHDSINRLVLERKLSSEGMSPASVAEIRDEMDRAEARRLQPRYVRAFFETAFEKVGGRMARREPGRFEITRVPPVLRERDRQIGRGDPVLERYNRVAFDKPDLAGPPQAALLAPGHPLLDATVDVILERFGPVLKQGAILVDDQDAGEDLRLLFYLEHAIRDGRSARSGEPRVISQKLQFVLLDEKGDERDGGSAPYLDYRPIDAGELNLLGETLQAPWLTEDLERRANGFAISQIVPRHLEEVRSRRLAEIAKVEREVKVRLTREINYWDSRAHRLREEERAGKDQRLNAQRAERTAETLADRLEKRLAELERERQISALPPVARGGALIVPGGLLKRLGAPAVTREFGEQDWSSDPAARAVIEQLAMDAVIASELAAGHAPRDISKENRGYDIESRGADGGLRFIEVKGRVAGARDIILTQNEVRAALNAPAHWWLAVVEIDNGFAHQPRFLQNLGLREPSFAETAVVLNLDRLGARAN</sequence>
<feature type="coiled-coil region" evidence="5">
    <location>
        <begin position="960"/>
        <end position="998"/>
    </location>
</feature>
<evidence type="ECO:0000256" key="5">
    <source>
        <dbReference type="SAM" id="Coils"/>
    </source>
</evidence>
<dbReference type="Gene3D" id="3.40.50.300">
    <property type="entry name" value="P-loop containing nucleotide triphosphate hydrolases"/>
    <property type="match status" value="1"/>
</dbReference>
<dbReference type="Proteomes" id="UP000031166">
    <property type="component" value="Unassembled WGS sequence"/>
</dbReference>
<evidence type="ECO:0000256" key="3">
    <source>
        <dbReference type="ARBA" id="ARBA00022806"/>
    </source>
</evidence>
<dbReference type="InterPro" id="IPR014001">
    <property type="entry name" value="Helicase_ATP-bd"/>
</dbReference>
<dbReference type="PROSITE" id="PS51192">
    <property type="entry name" value="HELICASE_ATP_BIND_1"/>
    <property type="match status" value="1"/>
</dbReference>
<proteinExistence type="predicted"/>
<dbReference type="AlphaFoldDB" id="A0A0B4C7G5"/>
<dbReference type="GO" id="GO:0005524">
    <property type="term" value="F:ATP binding"/>
    <property type="evidence" value="ECO:0007669"/>
    <property type="project" value="UniProtKB-KW"/>
</dbReference>